<reference evidence="1" key="1">
    <citation type="journal article" date="2021" name="bioRxiv">
        <title>Whole Genome Assembly and Annotation of Northern Wild Rice, Zizania palustris L., Supports a Whole Genome Duplication in the Zizania Genus.</title>
        <authorList>
            <person name="Haas M."/>
            <person name="Kono T."/>
            <person name="Macchietto M."/>
            <person name="Millas R."/>
            <person name="McGilp L."/>
            <person name="Shao M."/>
            <person name="Duquette J."/>
            <person name="Hirsch C.N."/>
            <person name="Kimball J."/>
        </authorList>
    </citation>
    <scope>NUCLEOTIDE SEQUENCE</scope>
    <source>
        <tissue evidence="1">Fresh leaf tissue</tissue>
    </source>
</reference>
<comment type="caution">
    <text evidence="1">The sequence shown here is derived from an EMBL/GenBank/DDBJ whole genome shotgun (WGS) entry which is preliminary data.</text>
</comment>
<reference evidence="1" key="2">
    <citation type="submission" date="2021-02" db="EMBL/GenBank/DDBJ databases">
        <authorList>
            <person name="Kimball J.A."/>
            <person name="Haas M.W."/>
            <person name="Macchietto M."/>
            <person name="Kono T."/>
            <person name="Duquette J."/>
            <person name="Shao M."/>
        </authorList>
    </citation>
    <scope>NUCLEOTIDE SEQUENCE</scope>
    <source>
        <tissue evidence="1">Fresh leaf tissue</tissue>
    </source>
</reference>
<organism evidence="1 2">
    <name type="scientific">Zizania palustris</name>
    <name type="common">Northern wild rice</name>
    <dbReference type="NCBI Taxonomy" id="103762"/>
    <lineage>
        <taxon>Eukaryota</taxon>
        <taxon>Viridiplantae</taxon>
        <taxon>Streptophyta</taxon>
        <taxon>Embryophyta</taxon>
        <taxon>Tracheophyta</taxon>
        <taxon>Spermatophyta</taxon>
        <taxon>Magnoliopsida</taxon>
        <taxon>Liliopsida</taxon>
        <taxon>Poales</taxon>
        <taxon>Poaceae</taxon>
        <taxon>BOP clade</taxon>
        <taxon>Oryzoideae</taxon>
        <taxon>Oryzeae</taxon>
        <taxon>Zizaniinae</taxon>
        <taxon>Zizania</taxon>
    </lineage>
</organism>
<accession>A0A8J6BH38</accession>
<dbReference type="Proteomes" id="UP000729402">
    <property type="component" value="Unassembled WGS sequence"/>
</dbReference>
<name>A0A8J6BH38_ZIZPA</name>
<proteinExistence type="predicted"/>
<evidence type="ECO:0000313" key="2">
    <source>
        <dbReference type="Proteomes" id="UP000729402"/>
    </source>
</evidence>
<protein>
    <submittedName>
        <fullName evidence="1">Uncharacterized protein</fullName>
    </submittedName>
</protein>
<dbReference type="EMBL" id="JAAALK010000082">
    <property type="protein sequence ID" value="KAG8087942.1"/>
    <property type="molecule type" value="Genomic_DNA"/>
</dbReference>
<evidence type="ECO:0000313" key="1">
    <source>
        <dbReference type="EMBL" id="KAG8087942.1"/>
    </source>
</evidence>
<dbReference type="AlphaFoldDB" id="A0A8J6BH38"/>
<gene>
    <name evidence="1" type="ORF">GUJ93_ZPchr0010g8218</name>
</gene>
<sequence>MAPLGNPPPSCNLSEIDRLQFAHSVFGHGGALILEVESCTVFSRVGDPDDTTELLFHVELILGLDEHLVVRDDDIDAIRVETCQGKVGRERRLRVLPRIRVLSAYPLAGYQGFKVASCKAPMRLSMRA</sequence>
<keyword evidence="2" id="KW-1185">Reference proteome</keyword>